<keyword evidence="6 7" id="KW-0472">Membrane</keyword>
<feature type="transmembrane region" description="Helical" evidence="7">
    <location>
        <begin position="12"/>
        <end position="29"/>
    </location>
</feature>
<evidence type="ECO:0000256" key="7">
    <source>
        <dbReference type="SAM" id="Phobius"/>
    </source>
</evidence>
<accession>A0A382Z2P6</accession>
<dbReference type="PANTHER" id="PTHR33695:SF1">
    <property type="entry name" value="LIPOPROTEIN SIGNAL PEPTIDASE"/>
    <property type="match status" value="1"/>
</dbReference>
<dbReference type="PANTHER" id="PTHR33695">
    <property type="entry name" value="LIPOPROTEIN SIGNAL PEPTIDASE"/>
    <property type="match status" value="1"/>
</dbReference>
<keyword evidence="5 7" id="KW-1133">Transmembrane helix</keyword>
<dbReference type="GO" id="GO:0006508">
    <property type="term" value="P:proteolysis"/>
    <property type="evidence" value="ECO:0007669"/>
    <property type="project" value="UniProtKB-KW"/>
</dbReference>
<evidence type="ECO:0000256" key="6">
    <source>
        <dbReference type="ARBA" id="ARBA00023136"/>
    </source>
</evidence>
<evidence type="ECO:0000256" key="4">
    <source>
        <dbReference type="ARBA" id="ARBA00022801"/>
    </source>
</evidence>
<protein>
    <recommendedName>
        <fullName evidence="9">Signal peptidase II</fullName>
    </recommendedName>
</protein>
<evidence type="ECO:0000256" key="5">
    <source>
        <dbReference type="ARBA" id="ARBA00022989"/>
    </source>
</evidence>
<dbReference type="GO" id="GO:0016020">
    <property type="term" value="C:membrane"/>
    <property type="evidence" value="ECO:0007669"/>
    <property type="project" value="InterPro"/>
</dbReference>
<organism evidence="8">
    <name type="scientific">marine metagenome</name>
    <dbReference type="NCBI Taxonomy" id="408172"/>
    <lineage>
        <taxon>unclassified sequences</taxon>
        <taxon>metagenomes</taxon>
        <taxon>ecological metagenomes</taxon>
    </lineage>
</organism>
<keyword evidence="2" id="KW-0645">Protease</keyword>
<sequence length="101" mass="11279">MCISNLSEHRSKWLAVPWTLVIVVFVLAVDQFSKVSVATNLGFGQSIPEAGFFRLTYVTNSGMAFGLFPHYTPIPTIATLLGIIVLFAFYRTRAARNKLLR</sequence>
<evidence type="ECO:0008006" key="9">
    <source>
        <dbReference type="Google" id="ProtNLM"/>
    </source>
</evidence>
<keyword evidence="3 7" id="KW-0812">Transmembrane</keyword>
<dbReference type="AlphaFoldDB" id="A0A382Z2P6"/>
<reference evidence="8" key="1">
    <citation type="submission" date="2018-05" db="EMBL/GenBank/DDBJ databases">
        <authorList>
            <person name="Lanie J.A."/>
            <person name="Ng W.-L."/>
            <person name="Kazmierczak K.M."/>
            <person name="Andrzejewski T.M."/>
            <person name="Davidsen T.M."/>
            <person name="Wayne K.J."/>
            <person name="Tettelin H."/>
            <person name="Glass J.I."/>
            <person name="Rusch D."/>
            <person name="Podicherti R."/>
            <person name="Tsui H.-C.T."/>
            <person name="Winkler M.E."/>
        </authorList>
    </citation>
    <scope>NUCLEOTIDE SEQUENCE</scope>
</reference>
<feature type="transmembrane region" description="Helical" evidence="7">
    <location>
        <begin position="71"/>
        <end position="90"/>
    </location>
</feature>
<evidence type="ECO:0000256" key="2">
    <source>
        <dbReference type="ARBA" id="ARBA00022670"/>
    </source>
</evidence>
<keyword evidence="4" id="KW-0378">Hydrolase</keyword>
<evidence type="ECO:0000256" key="3">
    <source>
        <dbReference type="ARBA" id="ARBA00022692"/>
    </source>
</evidence>
<feature type="non-terminal residue" evidence="8">
    <location>
        <position position="101"/>
    </location>
</feature>
<proteinExistence type="predicted"/>
<keyword evidence="1" id="KW-1003">Cell membrane</keyword>
<dbReference type="InterPro" id="IPR001872">
    <property type="entry name" value="Peptidase_A8"/>
</dbReference>
<dbReference type="GO" id="GO:0004190">
    <property type="term" value="F:aspartic-type endopeptidase activity"/>
    <property type="evidence" value="ECO:0007669"/>
    <property type="project" value="InterPro"/>
</dbReference>
<dbReference type="EMBL" id="UINC01180022">
    <property type="protein sequence ID" value="SVD89008.1"/>
    <property type="molecule type" value="Genomic_DNA"/>
</dbReference>
<evidence type="ECO:0000256" key="1">
    <source>
        <dbReference type="ARBA" id="ARBA00022475"/>
    </source>
</evidence>
<dbReference type="Pfam" id="PF01252">
    <property type="entry name" value="Peptidase_A8"/>
    <property type="match status" value="1"/>
</dbReference>
<name>A0A382Z2P6_9ZZZZ</name>
<evidence type="ECO:0000313" key="8">
    <source>
        <dbReference type="EMBL" id="SVD89008.1"/>
    </source>
</evidence>
<gene>
    <name evidence="8" type="ORF">METZ01_LOCUS441862</name>
</gene>